<evidence type="ECO:0000313" key="2">
    <source>
        <dbReference type="Proteomes" id="UP000823775"/>
    </source>
</evidence>
<dbReference type="Proteomes" id="UP000823775">
    <property type="component" value="Unassembled WGS sequence"/>
</dbReference>
<name>A0ABS8WNY1_DATST</name>
<dbReference type="EMBL" id="JACEIK010008977">
    <property type="protein sequence ID" value="MCE3051834.1"/>
    <property type="molecule type" value="Genomic_DNA"/>
</dbReference>
<evidence type="ECO:0000313" key="1">
    <source>
        <dbReference type="EMBL" id="MCE3051834.1"/>
    </source>
</evidence>
<sequence>MPTSLHEPPIGRRLNPVHLGIQSQSVTHLEKCRYKVRTISSSSAFVVHEWLFVGGGADGYGSPKPLIYTDGSLALRRSASAFRRWLVGVT</sequence>
<reference evidence="1 2" key="1">
    <citation type="journal article" date="2021" name="BMC Genomics">
        <title>Datura genome reveals duplications of psychoactive alkaloid biosynthetic genes and high mutation rate following tissue culture.</title>
        <authorList>
            <person name="Rajewski A."/>
            <person name="Carter-House D."/>
            <person name="Stajich J."/>
            <person name="Litt A."/>
        </authorList>
    </citation>
    <scope>NUCLEOTIDE SEQUENCE [LARGE SCALE GENOMIC DNA]</scope>
    <source>
        <strain evidence="1">AR-01</strain>
    </source>
</reference>
<comment type="caution">
    <text evidence="1">The sequence shown here is derived from an EMBL/GenBank/DDBJ whole genome shotgun (WGS) entry which is preliminary data.</text>
</comment>
<organism evidence="1 2">
    <name type="scientific">Datura stramonium</name>
    <name type="common">Jimsonweed</name>
    <name type="synonym">Common thornapple</name>
    <dbReference type="NCBI Taxonomy" id="4076"/>
    <lineage>
        <taxon>Eukaryota</taxon>
        <taxon>Viridiplantae</taxon>
        <taxon>Streptophyta</taxon>
        <taxon>Embryophyta</taxon>
        <taxon>Tracheophyta</taxon>
        <taxon>Spermatophyta</taxon>
        <taxon>Magnoliopsida</taxon>
        <taxon>eudicotyledons</taxon>
        <taxon>Gunneridae</taxon>
        <taxon>Pentapetalae</taxon>
        <taxon>asterids</taxon>
        <taxon>lamiids</taxon>
        <taxon>Solanales</taxon>
        <taxon>Solanaceae</taxon>
        <taxon>Solanoideae</taxon>
        <taxon>Datureae</taxon>
        <taxon>Datura</taxon>
    </lineage>
</organism>
<gene>
    <name evidence="1" type="ORF">HAX54_050935</name>
</gene>
<protein>
    <submittedName>
        <fullName evidence="1">Uncharacterized protein</fullName>
    </submittedName>
</protein>
<proteinExistence type="predicted"/>
<accession>A0ABS8WNY1</accession>
<keyword evidence="2" id="KW-1185">Reference proteome</keyword>